<keyword evidence="4 10" id="KW-0418">Kinase</keyword>
<protein>
    <recommendedName>
        <fullName evidence="2">histidine kinase</fullName>
        <ecNumber evidence="2">2.7.13.3</ecNumber>
    </recommendedName>
</protein>
<keyword evidence="7" id="KW-1133">Transmembrane helix</keyword>
<dbReference type="PROSITE" id="PS50005">
    <property type="entry name" value="TPR"/>
    <property type="match status" value="1"/>
</dbReference>
<dbReference type="PANTHER" id="PTHR43711:SF26">
    <property type="entry name" value="SENSOR HISTIDINE KINASE RCSC"/>
    <property type="match status" value="1"/>
</dbReference>
<feature type="chain" id="PRO_5001476669" description="histidine kinase" evidence="8">
    <location>
        <begin position="21"/>
        <end position="647"/>
    </location>
</feature>
<dbReference type="SUPFAM" id="SSF47384">
    <property type="entry name" value="Homodimeric domain of signal transducing histidine kinase"/>
    <property type="match status" value="1"/>
</dbReference>
<organism evidence="10 11">
    <name type="scientific">Bacteroides fragilis str. 3988T(B)14</name>
    <dbReference type="NCBI Taxonomy" id="1339315"/>
    <lineage>
        <taxon>Bacteria</taxon>
        <taxon>Pseudomonadati</taxon>
        <taxon>Bacteroidota</taxon>
        <taxon>Bacteroidia</taxon>
        <taxon>Bacteroidales</taxon>
        <taxon>Bacteroidaceae</taxon>
        <taxon>Bacteroides</taxon>
    </lineage>
</organism>
<dbReference type="Pfam" id="PF00512">
    <property type="entry name" value="HisKA"/>
    <property type="match status" value="1"/>
</dbReference>
<evidence type="ECO:0000256" key="1">
    <source>
        <dbReference type="ARBA" id="ARBA00000085"/>
    </source>
</evidence>
<dbReference type="CDD" id="cd00082">
    <property type="entry name" value="HisKA"/>
    <property type="match status" value="1"/>
</dbReference>
<evidence type="ECO:0000259" key="9">
    <source>
        <dbReference type="SMART" id="SM00388"/>
    </source>
</evidence>
<dbReference type="RefSeq" id="WP_022348180.1">
    <property type="nucleotide sequence ID" value="NZ_JGCY01000220.1"/>
</dbReference>
<dbReference type="Gene3D" id="1.10.287.130">
    <property type="match status" value="1"/>
</dbReference>
<dbReference type="PANTHER" id="PTHR43711">
    <property type="entry name" value="TWO-COMPONENT HISTIDINE KINASE"/>
    <property type="match status" value="1"/>
</dbReference>
<feature type="domain" description="Signal transduction histidine kinase dimerisation/phosphoacceptor" evidence="9">
    <location>
        <begin position="443"/>
        <end position="510"/>
    </location>
</feature>
<keyword evidence="6" id="KW-0802">TPR repeat</keyword>
<dbReference type="EMBL" id="JGCY01000220">
    <property type="protein sequence ID" value="EXY75984.1"/>
    <property type="molecule type" value="Genomic_DNA"/>
</dbReference>
<proteinExistence type="predicted"/>
<dbReference type="InterPro" id="IPR003661">
    <property type="entry name" value="HisK_dim/P_dom"/>
</dbReference>
<dbReference type="Gene3D" id="1.25.40.10">
    <property type="entry name" value="Tetratricopeptide repeat domain"/>
    <property type="match status" value="2"/>
</dbReference>
<dbReference type="InterPro" id="IPR011990">
    <property type="entry name" value="TPR-like_helical_dom_sf"/>
</dbReference>
<comment type="caution">
    <text evidence="10">The sequence shown here is derived from an EMBL/GenBank/DDBJ whole genome shotgun (WGS) entry which is preliminary data.</text>
</comment>
<comment type="catalytic activity">
    <reaction evidence="1">
        <text>ATP + protein L-histidine = ADP + protein N-phospho-L-histidine.</text>
        <dbReference type="EC" id="2.7.13.3"/>
    </reaction>
</comment>
<dbReference type="AlphaFoldDB" id="A0A015SUX5"/>
<dbReference type="InterPro" id="IPR019734">
    <property type="entry name" value="TPR_rpt"/>
</dbReference>
<dbReference type="GO" id="GO:0000155">
    <property type="term" value="F:phosphorelay sensor kinase activity"/>
    <property type="evidence" value="ECO:0007669"/>
    <property type="project" value="InterPro"/>
</dbReference>
<reference evidence="10 11" key="1">
    <citation type="submission" date="2014-02" db="EMBL/GenBank/DDBJ databases">
        <authorList>
            <person name="Sears C."/>
            <person name="Carroll K."/>
            <person name="Sack B.R."/>
            <person name="Qadri F."/>
            <person name="Myers L.L."/>
            <person name="Chung G.-T."/>
            <person name="Escheverria P."/>
            <person name="Fraser C.M."/>
            <person name="Sadzewicz L."/>
            <person name="Shefchek K.A."/>
            <person name="Tallon L."/>
            <person name="Das S.P."/>
            <person name="Daugherty S."/>
            <person name="Mongodin E.F."/>
        </authorList>
    </citation>
    <scope>NUCLEOTIDE SEQUENCE [LARGE SCALE GENOMIC DNA]</scope>
    <source>
        <strain evidence="11">3988T(B)14</strain>
    </source>
</reference>
<dbReference type="Proteomes" id="UP000020529">
    <property type="component" value="Unassembled WGS sequence"/>
</dbReference>
<sequence>MKRLVVLLFGLVGAALFMSAANSGDRVLRDSIFHVYRSMPADTTRTVFAKEAAMGHVKESWALELLDSALVFAREIKDVEGELELQYGIFRYYTFRMDGENMEKTCATLREACYRYKKYDNYFLALHYVLQLKGSEGDTEYAILESRKMREEAVRLHVDRGVFLSYITEGKSYVFARNTEKAIEQYLKALEIEGTTFGDKLMVHGYLASSYYLKDKYKEALGELKAQRQLIDGVIKKKPSMLGAYRSTLLTIELMYCKIYLGMVDADPLWIHLNEAAKFYDDDCFSATAVNYHFSWAGYYYLRQDWERCFPEFERTLAAFKGTQPMYEIEIRRIMGDAYVDAGRYEEAARTYKTAAVMCDSVNKATLRMNEETVEANYRIRKALLDKELGEKRFLQVAVVGLSLFVVLLVWGVIRLIRIRGELVKSQKEMAESYAVVVATDKMKEVFLRNITDEIRVPLDTVVELSDRLCRETNLKQEKQQEYSATIKKCASKLIGLIFNVLDLARLESGMMKFVVEEYDVVQLCTDARLMVEMQTENRTKVDFHTEPDMLLIDVDTNRFMKMLASVLKYPEESEGLFRVKFILSHSNEDYLQIKVVNSPIFMTAESEKEFDVLHTINRLYLETFQGSYQLLEESGERMIIITYPVS</sequence>
<dbReference type="SMART" id="SM00388">
    <property type="entry name" value="HisKA"/>
    <property type="match status" value="1"/>
</dbReference>
<evidence type="ECO:0000256" key="2">
    <source>
        <dbReference type="ARBA" id="ARBA00012438"/>
    </source>
</evidence>
<keyword evidence="7" id="KW-0472">Membrane</keyword>
<evidence type="ECO:0000313" key="10">
    <source>
        <dbReference type="EMBL" id="EXY75984.1"/>
    </source>
</evidence>
<evidence type="ECO:0000256" key="5">
    <source>
        <dbReference type="ARBA" id="ARBA00023012"/>
    </source>
</evidence>
<dbReference type="InterPro" id="IPR050736">
    <property type="entry name" value="Sensor_HK_Regulatory"/>
</dbReference>
<keyword evidence="5" id="KW-0902">Two-component regulatory system</keyword>
<evidence type="ECO:0000256" key="8">
    <source>
        <dbReference type="SAM" id="SignalP"/>
    </source>
</evidence>
<keyword evidence="8" id="KW-0732">Signal</keyword>
<keyword evidence="3" id="KW-0808">Transferase</keyword>
<evidence type="ECO:0000256" key="6">
    <source>
        <dbReference type="PROSITE-ProRule" id="PRU00339"/>
    </source>
</evidence>
<accession>A0A015SUX5</accession>
<dbReference type="EC" id="2.7.13.3" evidence="2"/>
<dbReference type="PATRIC" id="fig|1339315.3.peg.1011"/>
<evidence type="ECO:0000256" key="3">
    <source>
        <dbReference type="ARBA" id="ARBA00022679"/>
    </source>
</evidence>
<feature type="repeat" description="TPR" evidence="6">
    <location>
        <begin position="163"/>
        <end position="196"/>
    </location>
</feature>
<name>A0A015SUX5_BACFG</name>
<dbReference type="SUPFAM" id="SSF48452">
    <property type="entry name" value="TPR-like"/>
    <property type="match status" value="1"/>
</dbReference>
<evidence type="ECO:0000256" key="7">
    <source>
        <dbReference type="SAM" id="Phobius"/>
    </source>
</evidence>
<keyword evidence="7" id="KW-0812">Transmembrane</keyword>
<feature type="signal peptide" evidence="8">
    <location>
        <begin position="1"/>
        <end position="20"/>
    </location>
</feature>
<gene>
    <name evidence="10" type="ORF">M124_0193</name>
</gene>
<dbReference type="InterPro" id="IPR036097">
    <property type="entry name" value="HisK_dim/P_sf"/>
</dbReference>
<evidence type="ECO:0000313" key="11">
    <source>
        <dbReference type="Proteomes" id="UP000020529"/>
    </source>
</evidence>
<evidence type="ECO:0000256" key="4">
    <source>
        <dbReference type="ARBA" id="ARBA00022777"/>
    </source>
</evidence>
<feature type="transmembrane region" description="Helical" evidence="7">
    <location>
        <begin position="394"/>
        <end position="417"/>
    </location>
</feature>